<dbReference type="EC" id="2.1.1.67" evidence="4 9"/>
<dbReference type="NCBIfam" id="TIGR03840">
    <property type="entry name" value="TMPT_Se_Te"/>
    <property type="match status" value="1"/>
</dbReference>
<comment type="subcellular location">
    <subcellularLocation>
        <location evidence="2 9">Cytoplasm</location>
    </subcellularLocation>
</comment>
<dbReference type="InterPro" id="IPR025835">
    <property type="entry name" value="Thiopurine_S-MeTrfase"/>
</dbReference>
<dbReference type="KEGG" id="mpc:Mar181_2438"/>
<dbReference type="eggNOG" id="COG0500">
    <property type="taxonomic scope" value="Bacteria"/>
</dbReference>
<dbReference type="PROSITE" id="PS51585">
    <property type="entry name" value="SAM_MT_TPMT"/>
    <property type="match status" value="1"/>
</dbReference>
<dbReference type="InterPro" id="IPR008854">
    <property type="entry name" value="TPMT"/>
</dbReference>
<name>F6CWB0_MARPP</name>
<gene>
    <name evidence="9" type="primary">tpm</name>
    <name evidence="10" type="ordered locus">Mar181_2438</name>
</gene>
<dbReference type="PANTHER" id="PTHR10259:SF11">
    <property type="entry name" value="THIOPURINE S-METHYLTRANSFERASE"/>
    <property type="match status" value="1"/>
</dbReference>
<dbReference type="GO" id="GO:0005737">
    <property type="term" value="C:cytoplasm"/>
    <property type="evidence" value="ECO:0007669"/>
    <property type="project" value="UniProtKB-SubCell"/>
</dbReference>
<dbReference type="STRING" id="491952.Mar181_2438"/>
<evidence type="ECO:0000256" key="9">
    <source>
        <dbReference type="HAMAP-Rule" id="MF_00812"/>
    </source>
</evidence>
<dbReference type="OrthoDB" id="9778208at2"/>
<evidence type="ECO:0000256" key="3">
    <source>
        <dbReference type="ARBA" id="ARBA00008145"/>
    </source>
</evidence>
<keyword evidence="5 9" id="KW-0963">Cytoplasm</keyword>
<comment type="similarity">
    <text evidence="3 9">Belongs to the class I-like SAM-binding methyltransferase superfamily. TPMT family.</text>
</comment>
<comment type="catalytic activity">
    <reaction evidence="1 9">
        <text>S-adenosyl-L-methionine + a thiopurine = S-adenosyl-L-homocysteine + a thiopurine S-methylether.</text>
        <dbReference type="EC" id="2.1.1.67"/>
    </reaction>
</comment>
<evidence type="ECO:0000313" key="10">
    <source>
        <dbReference type="EMBL" id="AEF55471.1"/>
    </source>
</evidence>
<evidence type="ECO:0000256" key="5">
    <source>
        <dbReference type="ARBA" id="ARBA00022490"/>
    </source>
</evidence>
<protein>
    <recommendedName>
        <fullName evidence="4 9">Thiopurine S-methyltransferase</fullName>
        <ecNumber evidence="4 9">2.1.1.67</ecNumber>
    </recommendedName>
    <alternativeName>
        <fullName evidence="9">Thiopurine methyltransferase</fullName>
    </alternativeName>
</protein>
<dbReference type="AlphaFoldDB" id="F6CWB0"/>
<dbReference type="HAMAP" id="MF_00812">
    <property type="entry name" value="Thiopur_methtran"/>
    <property type="match status" value="1"/>
</dbReference>
<feature type="binding site" evidence="9">
    <location>
        <position position="65"/>
    </location>
    <ligand>
        <name>S-adenosyl-L-methionine</name>
        <dbReference type="ChEBI" id="CHEBI:59789"/>
    </ligand>
</feature>
<dbReference type="HOGENOM" id="CLU_085515_1_0_6"/>
<dbReference type="Proteomes" id="UP000009230">
    <property type="component" value="Chromosome"/>
</dbReference>
<dbReference type="InterPro" id="IPR022474">
    <property type="entry name" value="Thiopur_S-MeTfrase_Se/Te_detox"/>
</dbReference>
<feature type="binding site" evidence="9">
    <location>
        <position position="121"/>
    </location>
    <ligand>
        <name>S-adenosyl-L-methionine</name>
        <dbReference type="ChEBI" id="CHEBI:59789"/>
    </ligand>
</feature>
<dbReference type="GO" id="GO:0032259">
    <property type="term" value="P:methylation"/>
    <property type="evidence" value="ECO:0007669"/>
    <property type="project" value="UniProtKB-KW"/>
</dbReference>
<keyword evidence="6 9" id="KW-0489">Methyltransferase</keyword>
<dbReference type="PIRSF" id="PIRSF023956">
    <property type="entry name" value="Thiopurine_S-methyltransferase"/>
    <property type="match status" value="1"/>
</dbReference>
<dbReference type="Pfam" id="PF05724">
    <property type="entry name" value="TPMT"/>
    <property type="match status" value="1"/>
</dbReference>
<dbReference type="Gene3D" id="3.40.50.150">
    <property type="entry name" value="Vaccinia Virus protein VP39"/>
    <property type="match status" value="1"/>
</dbReference>
<dbReference type="PANTHER" id="PTHR10259">
    <property type="entry name" value="THIOPURINE S-METHYLTRANSFERASE"/>
    <property type="match status" value="1"/>
</dbReference>
<evidence type="ECO:0000256" key="2">
    <source>
        <dbReference type="ARBA" id="ARBA00004496"/>
    </source>
</evidence>
<proteinExistence type="inferred from homology"/>
<dbReference type="InterPro" id="IPR029063">
    <property type="entry name" value="SAM-dependent_MTases_sf"/>
</dbReference>
<dbReference type="GO" id="GO:0010038">
    <property type="term" value="P:response to metal ion"/>
    <property type="evidence" value="ECO:0007669"/>
    <property type="project" value="InterPro"/>
</dbReference>
<keyword evidence="7 9" id="KW-0808">Transferase</keyword>
<keyword evidence="8 9" id="KW-0949">S-adenosyl-L-methionine</keyword>
<feature type="binding site" evidence="9">
    <location>
        <position position="44"/>
    </location>
    <ligand>
        <name>S-adenosyl-L-methionine</name>
        <dbReference type="ChEBI" id="CHEBI:59789"/>
    </ligand>
</feature>
<evidence type="ECO:0000256" key="6">
    <source>
        <dbReference type="ARBA" id="ARBA00022603"/>
    </source>
</evidence>
<evidence type="ECO:0000256" key="4">
    <source>
        <dbReference type="ARBA" id="ARBA00011905"/>
    </source>
</evidence>
<reference evidence="10 11" key="1">
    <citation type="journal article" date="2012" name="Stand. Genomic Sci.">
        <title>Complete genome sequence of Marinomonas posidonica type strain (IVIA-Po-181(T)).</title>
        <authorList>
            <person name="Lucas-Elio P."/>
            <person name="Goodwin L."/>
            <person name="Woyke T."/>
            <person name="Pitluck S."/>
            <person name="Nolan M."/>
            <person name="Kyrpides N.C."/>
            <person name="Detter J.C."/>
            <person name="Copeland A."/>
            <person name="Lu M."/>
            <person name="Bruce D."/>
            <person name="Detter C."/>
            <person name="Tapia R."/>
            <person name="Han S."/>
            <person name="Land M.L."/>
            <person name="Ivanova N."/>
            <person name="Mikhailova N."/>
            <person name="Johnston A.W."/>
            <person name="Sanchez-Amat A."/>
        </authorList>
    </citation>
    <scope>NUCLEOTIDE SEQUENCE [LARGE SCALE GENOMIC DNA]</scope>
    <source>
        <strain evidence="11">CECT 7376 / NCIMB 14433 / IVIA-Po-181</strain>
    </source>
</reference>
<dbReference type="NCBIfam" id="NF009732">
    <property type="entry name" value="PRK13255.1"/>
    <property type="match status" value="1"/>
</dbReference>
<evidence type="ECO:0000256" key="1">
    <source>
        <dbReference type="ARBA" id="ARBA00000903"/>
    </source>
</evidence>
<dbReference type="FunFam" id="3.40.50.150:FF:000101">
    <property type="entry name" value="Thiopurine S-methyltransferase"/>
    <property type="match status" value="1"/>
</dbReference>
<dbReference type="SUPFAM" id="SSF53335">
    <property type="entry name" value="S-adenosyl-L-methionine-dependent methyltransferases"/>
    <property type="match status" value="1"/>
</dbReference>
<keyword evidence="11" id="KW-1185">Reference proteome</keyword>
<accession>F6CWB0</accession>
<evidence type="ECO:0000256" key="8">
    <source>
        <dbReference type="ARBA" id="ARBA00022691"/>
    </source>
</evidence>
<evidence type="ECO:0000256" key="7">
    <source>
        <dbReference type="ARBA" id="ARBA00022679"/>
    </source>
</evidence>
<dbReference type="GO" id="GO:0008119">
    <property type="term" value="F:thiopurine S-methyltransferase activity"/>
    <property type="evidence" value="ECO:0007669"/>
    <property type="project" value="UniProtKB-UniRule"/>
</dbReference>
<feature type="binding site" evidence="9">
    <location>
        <position position="11"/>
    </location>
    <ligand>
        <name>S-adenosyl-L-methionine</name>
        <dbReference type="ChEBI" id="CHEBI:59789"/>
    </ligand>
</feature>
<evidence type="ECO:0000313" key="11">
    <source>
        <dbReference type="Proteomes" id="UP000009230"/>
    </source>
</evidence>
<dbReference type="RefSeq" id="WP_013796944.1">
    <property type="nucleotide sequence ID" value="NC_015559.1"/>
</dbReference>
<organism evidence="10 11">
    <name type="scientific">Marinomonas posidonica (strain CECT 7376 / NCIMB 14433 / IVIA-Po-181)</name>
    <dbReference type="NCBI Taxonomy" id="491952"/>
    <lineage>
        <taxon>Bacteria</taxon>
        <taxon>Pseudomonadati</taxon>
        <taxon>Pseudomonadota</taxon>
        <taxon>Gammaproteobacteria</taxon>
        <taxon>Oceanospirillales</taxon>
        <taxon>Oceanospirillaceae</taxon>
        <taxon>Marinomonas</taxon>
    </lineage>
</organism>
<sequence>MITNDFWLERWQAGRIGFHQEGVNPKLMDYWPILAKQSKVLVPLCGKTNDMIWLAEQGYQVTGVELSSLAIIEFIGDNDLTYETHQQGSLKIHKVNELSIRLIEGDYFAFNEQNFDACYDRAALVAMPEPLRKKYVQHTLQRLTDKAFLLLITLQYQGDKKGPPFSVGAEEVIQLWGNQIKKLASENLMETNPDYRDGSYTSFEESVWHIDQN</sequence>
<dbReference type="EMBL" id="CP002771">
    <property type="protein sequence ID" value="AEF55471.1"/>
    <property type="molecule type" value="Genomic_DNA"/>
</dbReference>